<dbReference type="EMBL" id="JAPWDV010000001">
    <property type="protein sequence ID" value="KAJ6222758.1"/>
    <property type="molecule type" value="Genomic_DNA"/>
</dbReference>
<gene>
    <name evidence="2" type="ORF">RDWZM_001303</name>
</gene>
<dbReference type="Proteomes" id="UP001142055">
    <property type="component" value="Chromosome 1"/>
</dbReference>
<keyword evidence="3" id="KW-1185">Reference proteome</keyword>
<dbReference type="PANTHER" id="PTHR20973">
    <property type="entry name" value="NON-SMC ELEMENT 1-RELATED"/>
    <property type="match status" value="1"/>
</dbReference>
<dbReference type="GO" id="GO:0004842">
    <property type="term" value="F:ubiquitin-protein transferase activity"/>
    <property type="evidence" value="ECO:0007669"/>
    <property type="project" value="TreeGrafter"/>
</dbReference>
<sequence length="239" mass="27519">MKLTKPGLISSNNRVLRPFGFQIKRIFDSINKVTYYILANEIEDKLNISNTWSEKESNYYYAVLNTLIQSFMDKHQNMNPESIDYEFMSIGSTSAVNLARTVDITMTLADKLINYWTEMHWFEFCADKRITVGILTLSLMTSYLKKKFNIASCYSCSFACLIGIVCEQCSLTMHYHCGLEGFPSNDSYIRCPICITSKMSEVKCILPEREESSQSMERDTQDNETQDNDTQDVTMIDSD</sequence>
<protein>
    <submittedName>
        <fullName evidence="2">Uncharacterized protein</fullName>
    </submittedName>
</protein>
<evidence type="ECO:0000256" key="1">
    <source>
        <dbReference type="SAM" id="MobiDB-lite"/>
    </source>
</evidence>
<dbReference type="GO" id="GO:0030915">
    <property type="term" value="C:Smc5-Smc6 complex"/>
    <property type="evidence" value="ECO:0007669"/>
    <property type="project" value="InterPro"/>
</dbReference>
<name>A0A9Q0RNU0_BLOTA</name>
<dbReference type="OMA" id="CILPERE"/>
<dbReference type="Gene3D" id="1.10.10.10">
    <property type="entry name" value="Winged helix-like DNA-binding domain superfamily/Winged helix DNA-binding domain"/>
    <property type="match status" value="1"/>
</dbReference>
<comment type="caution">
    <text evidence="2">The sequence shown here is derived from an EMBL/GenBank/DDBJ whole genome shotgun (WGS) entry which is preliminary data.</text>
</comment>
<evidence type="ECO:0000313" key="2">
    <source>
        <dbReference type="EMBL" id="KAJ6222758.1"/>
    </source>
</evidence>
<feature type="compositionally biased region" description="Basic and acidic residues" evidence="1">
    <location>
        <begin position="208"/>
        <end position="221"/>
    </location>
</feature>
<dbReference type="InterPro" id="IPR011513">
    <property type="entry name" value="Nse1"/>
</dbReference>
<organism evidence="2 3">
    <name type="scientific">Blomia tropicalis</name>
    <name type="common">Mite</name>
    <dbReference type="NCBI Taxonomy" id="40697"/>
    <lineage>
        <taxon>Eukaryota</taxon>
        <taxon>Metazoa</taxon>
        <taxon>Ecdysozoa</taxon>
        <taxon>Arthropoda</taxon>
        <taxon>Chelicerata</taxon>
        <taxon>Arachnida</taxon>
        <taxon>Acari</taxon>
        <taxon>Acariformes</taxon>
        <taxon>Sarcoptiformes</taxon>
        <taxon>Astigmata</taxon>
        <taxon>Glycyphagoidea</taxon>
        <taxon>Echimyopodidae</taxon>
        <taxon>Blomia</taxon>
    </lineage>
</organism>
<evidence type="ECO:0000313" key="3">
    <source>
        <dbReference type="Proteomes" id="UP001142055"/>
    </source>
</evidence>
<dbReference type="InterPro" id="IPR036388">
    <property type="entry name" value="WH-like_DNA-bd_sf"/>
</dbReference>
<dbReference type="AlphaFoldDB" id="A0A9Q0RNU0"/>
<dbReference type="GO" id="GO:0005634">
    <property type="term" value="C:nucleus"/>
    <property type="evidence" value="ECO:0007669"/>
    <property type="project" value="TreeGrafter"/>
</dbReference>
<feature type="region of interest" description="Disordered" evidence="1">
    <location>
        <begin position="208"/>
        <end position="239"/>
    </location>
</feature>
<dbReference type="GO" id="GO:0000724">
    <property type="term" value="P:double-strand break repair via homologous recombination"/>
    <property type="evidence" value="ECO:0007669"/>
    <property type="project" value="TreeGrafter"/>
</dbReference>
<proteinExistence type="predicted"/>
<reference evidence="2" key="1">
    <citation type="submission" date="2022-12" db="EMBL/GenBank/DDBJ databases">
        <title>Genome assemblies of Blomia tropicalis.</title>
        <authorList>
            <person name="Cui Y."/>
        </authorList>
    </citation>
    <scope>NUCLEOTIDE SEQUENCE</scope>
    <source>
        <tissue evidence="2">Adult mites</tissue>
    </source>
</reference>
<accession>A0A9Q0RNU0</accession>
<dbReference type="PANTHER" id="PTHR20973:SF0">
    <property type="entry name" value="NON-STRUCTURAL MAINTENANCE OF CHROMOSOMES ELEMENT 1 HOMOLOG"/>
    <property type="match status" value="1"/>
</dbReference>